<dbReference type="PRINTS" id="PR00081">
    <property type="entry name" value="GDHRDH"/>
</dbReference>
<gene>
    <name evidence="4" type="ORF">JOC28_000756</name>
</gene>
<dbReference type="PANTHER" id="PTHR43115:SF4">
    <property type="entry name" value="DEHYDROGENASE_REDUCTASE SDR FAMILY MEMBER 11"/>
    <property type="match status" value="1"/>
</dbReference>
<protein>
    <submittedName>
        <fullName evidence="4">NADP-dependent 3-hydroxy acid dehydrogenase YdfG</fullName>
    </submittedName>
</protein>
<dbReference type="InterPro" id="IPR002347">
    <property type="entry name" value="SDR_fam"/>
</dbReference>
<name>A0ABS2PQY6_9STRE</name>
<sequence>MSKVIVITGASSGIGEASAALLAADGHKLVLGARRQDKLQAVAARVEEAGGQVAYAVTDVRQNAEVAALAQLTLDRFGRIDVWINNAGIMPQAPFMAGTVDEWDSAIDINIKGVIYGINAALPQMVAQKSGQIINVASVEGHHSHVGGGVYSGTKYAVRAISDSLREEMAQLEGHLRCTVISPGAVTTELLESVADDGIKERYEDFYATHGIPADRVATTIKQAIDLPEDTAWNEVVMRPIKQVL</sequence>
<dbReference type="EMBL" id="JAFBEH010000011">
    <property type="protein sequence ID" value="MBM7642459.1"/>
    <property type="molecule type" value="Genomic_DNA"/>
</dbReference>
<comment type="similarity">
    <text evidence="1 3">Belongs to the short-chain dehydrogenases/reductases (SDR) family.</text>
</comment>
<dbReference type="PROSITE" id="PS00061">
    <property type="entry name" value="ADH_SHORT"/>
    <property type="match status" value="1"/>
</dbReference>
<dbReference type="Pfam" id="PF00106">
    <property type="entry name" value="adh_short"/>
    <property type="match status" value="1"/>
</dbReference>
<dbReference type="InterPro" id="IPR020904">
    <property type="entry name" value="Sc_DH/Rdtase_CS"/>
</dbReference>
<organism evidence="4 5">
    <name type="scientific">Streptococcus loxodontisalivarius</name>
    <dbReference type="NCBI Taxonomy" id="1349415"/>
    <lineage>
        <taxon>Bacteria</taxon>
        <taxon>Bacillati</taxon>
        <taxon>Bacillota</taxon>
        <taxon>Bacilli</taxon>
        <taxon>Lactobacillales</taxon>
        <taxon>Streptococcaceae</taxon>
        <taxon>Streptococcus</taxon>
    </lineage>
</organism>
<keyword evidence="2" id="KW-0560">Oxidoreductase</keyword>
<comment type="caution">
    <text evidence="4">The sequence shown here is derived from an EMBL/GenBank/DDBJ whole genome shotgun (WGS) entry which is preliminary data.</text>
</comment>
<evidence type="ECO:0000256" key="3">
    <source>
        <dbReference type="RuleBase" id="RU000363"/>
    </source>
</evidence>
<evidence type="ECO:0000313" key="4">
    <source>
        <dbReference type="EMBL" id="MBM7642459.1"/>
    </source>
</evidence>
<dbReference type="RefSeq" id="WP_205009301.1">
    <property type="nucleotide sequence ID" value="NZ_JAFBEH010000011.1"/>
</dbReference>
<accession>A0ABS2PQY6</accession>
<dbReference type="PRINTS" id="PR00080">
    <property type="entry name" value="SDRFAMILY"/>
</dbReference>
<evidence type="ECO:0000313" key="5">
    <source>
        <dbReference type="Proteomes" id="UP000697472"/>
    </source>
</evidence>
<evidence type="ECO:0000256" key="1">
    <source>
        <dbReference type="ARBA" id="ARBA00006484"/>
    </source>
</evidence>
<dbReference type="PANTHER" id="PTHR43115">
    <property type="entry name" value="DEHYDROGENASE/REDUCTASE SDR FAMILY MEMBER 11"/>
    <property type="match status" value="1"/>
</dbReference>
<proteinExistence type="inferred from homology"/>
<dbReference type="InterPro" id="IPR036291">
    <property type="entry name" value="NAD(P)-bd_dom_sf"/>
</dbReference>
<dbReference type="Gene3D" id="3.40.50.720">
    <property type="entry name" value="NAD(P)-binding Rossmann-like Domain"/>
    <property type="match status" value="1"/>
</dbReference>
<keyword evidence="5" id="KW-1185">Reference proteome</keyword>
<dbReference type="Proteomes" id="UP000697472">
    <property type="component" value="Unassembled WGS sequence"/>
</dbReference>
<reference evidence="4 5" key="1">
    <citation type="submission" date="2021-01" db="EMBL/GenBank/DDBJ databases">
        <title>Genomic Encyclopedia of Type Strains, Phase IV (KMG-IV): sequencing the most valuable type-strain genomes for metagenomic binning, comparative biology and taxonomic classification.</title>
        <authorList>
            <person name="Goeker M."/>
        </authorList>
    </citation>
    <scope>NUCLEOTIDE SEQUENCE [LARGE SCALE GENOMIC DNA]</scope>
    <source>
        <strain evidence="4 5">DSM 27382</strain>
    </source>
</reference>
<dbReference type="SUPFAM" id="SSF51735">
    <property type="entry name" value="NAD(P)-binding Rossmann-fold domains"/>
    <property type="match status" value="1"/>
</dbReference>
<evidence type="ECO:0000256" key="2">
    <source>
        <dbReference type="ARBA" id="ARBA00023002"/>
    </source>
</evidence>